<feature type="region of interest" description="Disordered" evidence="1">
    <location>
        <begin position="270"/>
        <end position="487"/>
    </location>
</feature>
<feature type="compositionally biased region" description="Polar residues" evidence="1">
    <location>
        <begin position="303"/>
        <end position="321"/>
    </location>
</feature>
<dbReference type="Proteomes" id="UP000054538">
    <property type="component" value="Unassembled WGS sequence"/>
</dbReference>
<evidence type="ECO:0000256" key="1">
    <source>
        <dbReference type="SAM" id="MobiDB-lite"/>
    </source>
</evidence>
<feature type="compositionally biased region" description="Low complexity" evidence="1">
    <location>
        <begin position="448"/>
        <end position="458"/>
    </location>
</feature>
<dbReference type="HOGENOM" id="CLU_041941_0_0_1"/>
<dbReference type="OrthoDB" id="10256743at2759"/>
<reference evidence="3" key="2">
    <citation type="submission" date="2015-01" db="EMBL/GenBank/DDBJ databases">
        <title>Evolutionary Origins and Diversification of the Mycorrhizal Mutualists.</title>
        <authorList>
            <consortium name="DOE Joint Genome Institute"/>
            <consortium name="Mycorrhizal Genomics Consortium"/>
            <person name="Kohler A."/>
            <person name="Kuo A."/>
            <person name="Nagy L.G."/>
            <person name="Floudas D."/>
            <person name="Copeland A."/>
            <person name="Barry K.W."/>
            <person name="Cichocki N."/>
            <person name="Veneault-Fourrey C."/>
            <person name="LaButti K."/>
            <person name="Lindquist E.A."/>
            <person name="Lipzen A."/>
            <person name="Lundell T."/>
            <person name="Morin E."/>
            <person name="Murat C."/>
            <person name="Riley R."/>
            <person name="Ohm R."/>
            <person name="Sun H."/>
            <person name="Tunlid A."/>
            <person name="Henrissat B."/>
            <person name="Grigoriev I.V."/>
            <person name="Hibbett D.S."/>
            <person name="Martin F."/>
        </authorList>
    </citation>
    <scope>NUCLEOTIDE SEQUENCE [LARGE SCALE GENOMIC DNA]</scope>
    <source>
        <strain evidence="3">Ve08.2h10</strain>
    </source>
</reference>
<dbReference type="EMBL" id="KN824828">
    <property type="protein sequence ID" value="KIL00692.1"/>
    <property type="molecule type" value="Genomic_DNA"/>
</dbReference>
<dbReference type="AlphaFoldDB" id="A0A0D0E6L5"/>
<evidence type="ECO:0000313" key="2">
    <source>
        <dbReference type="EMBL" id="KIL00692.1"/>
    </source>
</evidence>
<dbReference type="InParanoid" id="A0A0D0E6L5"/>
<dbReference type="STRING" id="930991.A0A0D0E6L5"/>
<protein>
    <submittedName>
        <fullName evidence="2">Uncharacterized protein</fullName>
    </submittedName>
</protein>
<name>A0A0D0E6L5_9AGAM</name>
<sequence>MADVERLPAQSIIAPSQVLVPMASPARAAIPVDAAPVSLSFPAILRNSKLSDRFAHLHISSNDHLPLPRKTRKDQVGHEGKRWVRRQENAKFTHNPHITLPSGIDLAHPLQVPSPTFPNPLPPYLPRNIPISPALHPPPDPSTSSAGLFSLSLRGARRTLRARASSAPLVKAVESHLAEWLEGGTYLNPDEGKGLFHFPGEPVGEREDIREVSREAGRLVWAVKVGFPTDAPGYGDGGFERYVVHCVARWYGVVSFSRETDGHRLTHLLRPNITRPDPRSSRVTRALDTPPTTDASDFHASDANPSDFNVTDGSEYNTTDTSDADSIAGDIYRPTGPLSDIAESRPSSPASWSIIGGSDFQVDPIDSDNDNGSDQGFAASMESLSLSTHVEVDDSTPALPDTTLTPSPLCDSIAGPQSDSDSHIQPEDMTPSRARARVHGDRFSTLYPRATSSPSPVRRSPRRPPSARKLGGKRAKGKAKYDKKGRIGSMRADKGSFYEYLFA</sequence>
<evidence type="ECO:0000313" key="3">
    <source>
        <dbReference type="Proteomes" id="UP000054538"/>
    </source>
</evidence>
<feature type="compositionally biased region" description="Basic residues" evidence="1">
    <location>
        <begin position="459"/>
        <end position="478"/>
    </location>
</feature>
<keyword evidence="3" id="KW-1185">Reference proteome</keyword>
<organism evidence="2 3">
    <name type="scientific">Paxillus rubicundulus Ve08.2h10</name>
    <dbReference type="NCBI Taxonomy" id="930991"/>
    <lineage>
        <taxon>Eukaryota</taxon>
        <taxon>Fungi</taxon>
        <taxon>Dikarya</taxon>
        <taxon>Basidiomycota</taxon>
        <taxon>Agaricomycotina</taxon>
        <taxon>Agaricomycetes</taxon>
        <taxon>Agaricomycetidae</taxon>
        <taxon>Boletales</taxon>
        <taxon>Paxilineae</taxon>
        <taxon>Paxillaceae</taxon>
        <taxon>Paxillus</taxon>
    </lineage>
</organism>
<proteinExistence type="predicted"/>
<gene>
    <name evidence="2" type="ORF">PAXRUDRAFT_821375</name>
</gene>
<accession>A0A0D0E6L5</accession>
<dbReference type="CDD" id="cd02325">
    <property type="entry name" value="R3H"/>
    <property type="match status" value="1"/>
</dbReference>
<reference evidence="2 3" key="1">
    <citation type="submission" date="2014-04" db="EMBL/GenBank/DDBJ databases">
        <authorList>
            <consortium name="DOE Joint Genome Institute"/>
            <person name="Kuo A."/>
            <person name="Kohler A."/>
            <person name="Jargeat P."/>
            <person name="Nagy L.G."/>
            <person name="Floudas D."/>
            <person name="Copeland A."/>
            <person name="Barry K.W."/>
            <person name="Cichocki N."/>
            <person name="Veneault-Fourrey C."/>
            <person name="LaButti K."/>
            <person name="Lindquist E.A."/>
            <person name="Lipzen A."/>
            <person name="Lundell T."/>
            <person name="Morin E."/>
            <person name="Murat C."/>
            <person name="Sun H."/>
            <person name="Tunlid A."/>
            <person name="Henrissat B."/>
            <person name="Grigoriev I.V."/>
            <person name="Hibbett D.S."/>
            <person name="Martin F."/>
            <person name="Nordberg H.P."/>
            <person name="Cantor M.N."/>
            <person name="Hua S.X."/>
        </authorList>
    </citation>
    <scope>NUCLEOTIDE SEQUENCE [LARGE SCALE GENOMIC DNA]</scope>
    <source>
        <strain evidence="2 3">Ve08.2h10</strain>
    </source>
</reference>